<protein>
    <recommendedName>
        <fullName evidence="3">Phasin domain-containing protein</fullName>
    </recommendedName>
</protein>
<organism evidence="1 2">
    <name type="scientific">Halomonas aquatica</name>
    <dbReference type="NCBI Taxonomy" id="3151123"/>
    <lineage>
        <taxon>Bacteria</taxon>
        <taxon>Pseudomonadati</taxon>
        <taxon>Pseudomonadota</taxon>
        <taxon>Gammaproteobacteria</taxon>
        <taxon>Oceanospirillales</taxon>
        <taxon>Halomonadaceae</taxon>
        <taxon>Halomonas</taxon>
    </lineage>
</organism>
<gene>
    <name evidence="1" type="ORF">ABE960_08585</name>
</gene>
<sequence>MTKPKQTATHPALAATEPMMEWWQKHLSQGATPMARMQLAWMQSMADALQFEAEFLKTLAESGQRLAKSFDGATPQTPAEMNERYQAIMSEISEAQMERMQKAAELSLEFRRNVWEEI</sequence>
<evidence type="ECO:0000313" key="1">
    <source>
        <dbReference type="EMBL" id="MEQ6917575.1"/>
    </source>
</evidence>
<dbReference type="EMBL" id="JBEGCJ010000003">
    <property type="protein sequence ID" value="MEQ6917575.1"/>
    <property type="molecule type" value="Genomic_DNA"/>
</dbReference>
<accession>A0ABV1NFL3</accession>
<proteinExistence type="predicted"/>
<dbReference type="Proteomes" id="UP001442468">
    <property type="component" value="Unassembled WGS sequence"/>
</dbReference>
<comment type="caution">
    <text evidence="1">The sequence shown here is derived from an EMBL/GenBank/DDBJ whole genome shotgun (WGS) entry which is preliminary data.</text>
</comment>
<evidence type="ECO:0008006" key="3">
    <source>
        <dbReference type="Google" id="ProtNLM"/>
    </source>
</evidence>
<dbReference type="RefSeq" id="WP_349761830.1">
    <property type="nucleotide sequence ID" value="NZ_JBEGCJ010000003.1"/>
</dbReference>
<evidence type="ECO:0000313" key="2">
    <source>
        <dbReference type="Proteomes" id="UP001442468"/>
    </source>
</evidence>
<name>A0ABV1NFL3_9GAMM</name>
<reference evidence="1 2" key="1">
    <citation type="submission" date="2024-05" db="EMBL/GenBank/DDBJ databases">
        <title>Halomonas sp. SSM6 16S ribosomal RNA gene Genome sequencing and assembly.</title>
        <authorList>
            <person name="Yook S."/>
        </authorList>
    </citation>
    <scope>NUCLEOTIDE SEQUENCE [LARGE SCALE GENOMIC DNA]</scope>
    <source>
        <strain evidence="1 2">SSM6</strain>
    </source>
</reference>
<keyword evidence="2" id="KW-1185">Reference proteome</keyword>